<organism evidence="4">
    <name type="scientific">Hydatigena taeniaeformis</name>
    <name type="common">Feline tapeworm</name>
    <name type="synonym">Taenia taeniaeformis</name>
    <dbReference type="NCBI Taxonomy" id="6205"/>
    <lineage>
        <taxon>Eukaryota</taxon>
        <taxon>Metazoa</taxon>
        <taxon>Spiralia</taxon>
        <taxon>Lophotrochozoa</taxon>
        <taxon>Platyhelminthes</taxon>
        <taxon>Cestoda</taxon>
        <taxon>Eucestoda</taxon>
        <taxon>Cyclophyllidea</taxon>
        <taxon>Taeniidae</taxon>
        <taxon>Hydatigera</taxon>
    </lineage>
</organism>
<dbReference type="WBParaSite" id="TTAC_0001122201-mRNA-1">
    <property type="protein sequence ID" value="TTAC_0001122201-mRNA-1"/>
    <property type="gene ID" value="TTAC_0001122201"/>
</dbReference>
<accession>A0A0R3XCE5</accession>
<feature type="compositionally biased region" description="Low complexity" evidence="1">
    <location>
        <begin position="13"/>
        <end position="29"/>
    </location>
</feature>
<feature type="region of interest" description="Disordered" evidence="1">
    <location>
        <begin position="90"/>
        <end position="115"/>
    </location>
</feature>
<gene>
    <name evidence="2" type="ORF">TTAC_LOCUS11205</name>
</gene>
<dbReference type="Proteomes" id="UP000274429">
    <property type="component" value="Unassembled WGS sequence"/>
</dbReference>
<evidence type="ECO:0000313" key="2">
    <source>
        <dbReference type="EMBL" id="VDM36185.1"/>
    </source>
</evidence>
<name>A0A0R3XCE5_HYDTA</name>
<feature type="region of interest" description="Disordered" evidence="1">
    <location>
        <begin position="1"/>
        <end position="29"/>
    </location>
</feature>
<feature type="region of interest" description="Disordered" evidence="1">
    <location>
        <begin position="46"/>
        <end position="73"/>
    </location>
</feature>
<sequence>MYYHRTHLRDSPSYTQSNESYGSSSTSTTSTLYDGHFMSVGTISCRTPVPQHARSPRLKTTVVEPSPTKQTLRRNKSQSIVYYLWDSSGEEDDSWDYQSNSTSMGESANSCDNSVPNIVSDRSKKIDKLLHELGKPGAIRLY</sequence>
<evidence type="ECO:0000313" key="3">
    <source>
        <dbReference type="Proteomes" id="UP000274429"/>
    </source>
</evidence>
<protein>
    <submittedName>
        <fullName evidence="2 4">Uncharacterized protein</fullName>
    </submittedName>
</protein>
<reference evidence="2 3" key="2">
    <citation type="submission" date="2018-11" db="EMBL/GenBank/DDBJ databases">
        <authorList>
            <consortium name="Pathogen Informatics"/>
        </authorList>
    </citation>
    <scope>NUCLEOTIDE SEQUENCE [LARGE SCALE GENOMIC DNA]</scope>
</reference>
<keyword evidence="3" id="KW-1185">Reference proteome</keyword>
<proteinExistence type="predicted"/>
<dbReference type="EMBL" id="UYWX01023203">
    <property type="protein sequence ID" value="VDM36185.1"/>
    <property type="molecule type" value="Genomic_DNA"/>
</dbReference>
<dbReference type="AlphaFoldDB" id="A0A0R3XCE5"/>
<evidence type="ECO:0000313" key="4">
    <source>
        <dbReference type="WBParaSite" id="TTAC_0001122201-mRNA-1"/>
    </source>
</evidence>
<dbReference type="OrthoDB" id="6264129at2759"/>
<reference evidence="4" key="1">
    <citation type="submission" date="2017-02" db="UniProtKB">
        <authorList>
            <consortium name="WormBaseParasite"/>
        </authorList>
    </citation>
    <scope>IDENTIFICATION</scope>
</reference>
<feature type="compositionally biased region" description="Polar residues" evidence="1">
    <location>
        <begin position="97"/>
        <end position="115"/>
    </location>
</feature>
<evidence type="ECO:0000256" key="1">
    <source>
        <dbReference type="SAM" id="MobiDB-lite"/>
    </source>
</evidence>